<reference evidence="1 3" key="2">
    <citation type="journal article" date="2018" name="Plant J.">
        <title>The Physcomitrella patens chromosome-scale assembly reveals moss genome structure and evolution.</title>
        <authorList>
            <person name="Lang D."/>
            <person name="Ullrich K.K."/>
            <person name="Murat F."/>
            <person name="Fuchs J."/>
            <person name="Jenkins J."/>
            <person name="Haas F.B."/>
            <person name="Piednoel M."/>
            <person name="Gundlach H."/>
            <person name="Van Bel M."/>
            <person name="Meyberg R."/>
            <person name="Vives C."/>
            <person name="Morata J."/>
            <person name="Symeonidi A."/>
            <person name="Hiss M."/>
            <person name="Muchero W."/>
            <person name="Kamisugi Y."/>
            <person name="Saleh O."/>
            <person name="Blanc G."/>
            <person name="Decker E.L."/>
            <person name="van Gessel N."/>
            <person name="Grimwood J."/>
            <person name="Hayes R.D."/>
            <person name="Graham S.W."/>
            <person name="Gunter L.E."/>
            <person name="McDaniel S.F."/>
            <person name="Hoernstein S.N.W."/>
            <person name="Larsson A."/>
            <person name="Li F.W."/>
            <person name="Perroud P.F."/>
            <person name="Phillips J."/>
            <person name="Ranjan P."/>
            <person name="Rokshar D.S."/>
            <person name="Rothfels C.J."/>
            <person name="Schneider L."/>
            <person name="Shu S."/>
            <person name="Stevenson D.W."/>
            <person name="Thummler F."/>
            <person name="Tillich M."/>
            <person name="Villarreal Aguilar J.C."/>
            <person name="Widiez T."/>
            <person name="Wong G.K."/>
            <person name="Wymore A."/>
            <person name="Zhang Y."/>
            <person name="Zimmer A.D."/>
            <person name="Quatrano R.S."/>
            <person name="Mayer K.F.X."/>
            <person name="Goodstein D."/>
            <person name="Casacuberta J.M."/>
            <person name="Vandepoele K."/>
            <person name="Reski R."/>
            <person name="Cuming A.C."/>
            <person name="Tuskan G.A."/>
            <person name="Maumus F."/>
            <person name="Salse J."/>
            <person name="Schmutz J."/>
            <person name="Rensing S.A."/>
        </authorList>
    </citation>
    <scope>NUCLEOTIDE SEQUENCE [LARGE SCALE GENOMIC DNA]</scope>
    <source>
        <strain evidence="2 3">cv. Gransden 2004</strain>
    </source>
</reference>
<proteinExistence type="predicted"/>
<dbReference type="EnsemblPlants" id="Pp3c10_21500V3.1">
    <property type="protein sequence ID" value="Pp3c10_21500V3.1"/>
    <property type="gene ID" value="Pp3c10_21500"/>
</dbReference>
<dbReference type="AlphaFoldDB" id="A0A2K1JZZ0"/>
<dbReference type="Proteomes" id="UP000006727">
    <property type="component" value="Chromosome 10"/>
</dbReference>
<dbReference type="Gramene" id="Pp3c10_21500V3.1">
    <property type="protein sequence ID" value="Pp3c10_21500V3.1"/>
    <property type="gene ID" value="Pp3c10_21500"/>
</dbReference>
<gene>
    <name evidence="1" type="ORF">PHYPA_014213</name>
</gene>
<organism evidence="1">
    <name type="scientific">Physcomitrium patens</name>
    <name type="common">Spreading-leaved earth moss</name>
    <name type="synonym">Physcomitrella patens</name>
    <dbReference type="NCBI Taxonomy" id="3218"/>
    <lineage>
        <taxon>Eukaryota</taxon>
        <taxon>Viridiplantae</taxon>
        <taxon>Streptophyta</taxon>
        <taxon>Embryophyta</taxon>
        <taxon>Bryophyta</taxon>
        <taxon>Bryophytina</taxon>
        <taxon>Bryopsida</taxon>
        <taxon>Funariidae</taxon>
        <taxon>Funariales</taxon>
        <taxon>Funariaceae</taxon>
        <taxon>Physcomitrium</taxon>
    </lineage>
</organism>
<evidence type="ECO:0000313" key="1">
    <source>
        <dbReference type="EMBL" id="PNR47093.1"/>
    </source>
</evidence>
<accession>A0A2K1JZZ0</accession>
<keyword evidence="3" id="KW-1185">Reference proteome</keyword>
<dbReference type="EMBL" id="ABEU02000010">
    <property type="protein sequence ID" value="PNR47093.1"/>
    <property type="molecule type" value="Genomic_DNA"/>
</dbReference>
<dbReference type="InParanoid" id="A0A2K1JZZ0"/>
<name>A0A2K1JZZ0_PHYPA</name>
<evidence type="ECO:0000313" key="2">
    <source>
        <dbReference type="EnsemblPlants" id="Pp3c10_21500V3.1"/>
    </source>
</evidence>
<reference evidence="1 3" key="1">
    <citation type="journal article" date="2008" name="Science">
        <title>The Physcomitrella genome reveals evolutionary insights into the conquest of land by plants.</title>
        <authorList>
            <person name="Rensing S."/>
            <person name="Lang D."/>
            <person name="Zimmer A."/>
            <person name="Terry A."/>
            <person name="Salamov A."/>
            <person name="Shapiro H."/>
            <person name="Nishiyama T."/>
            <person name="Perroud P.-F."/>
            <person name="Lindquist E."/>
            <person name="Kamisugi Y."/>
            <person name="Tanahashi T."/>
            <person name="Sakakibara K."/>
            <person name="Fujita T."/>
            <person name="Oishi K."/>
            <person name="Shin-I T."/>
            <person name="Kuroki Y."/>
            <person name="Toyoda A."/>
            <person name="Suzuki Y."/>
            <person name="Hashimoto A."/>
            <person name="Yamaguchi K."/>
            <person name="Sugano A."/>
            <person name="Kohara Y."/>
            <person name="Fujiyama A."/>
            <person name="Anterola A."/>
            <person name="Aoki S."/>
            <person name="Ashton N."/>
            <person name="Barbazuk W.B."/>
            <person name="Barker E."/>
            <person name="Bennetzen J."/>
            <person name="Bezanilla M."/>
            <person name="Blankenship R."/>
            <person name="Cho S.H."/>
            <person name="Dutcher S."/>
            <person name="Estelle M."/>
            <person name="Fawcett J.A."/>
            <person name="Gundlach H."/>
            <person name="Hanada K."/>
            <person name="Heyl A."/>
            <person name="Hicks K.A."/>
            <person name="Hugh J."/>
            <person name="Lohr M."/>
            <person name="Mayer K."/>
            <person name="Melkozernov A."/>
            <person name="Murata T."/>
            <person name="Nelson D."/>
            <person name="Pils B."/>
            <person name="Prigge M."/>
            <person name="Reiss B."/>
            <person name="Renner T."/>
            <person name="Rombauts S."/>
            <person name="Rushton P."/>
            <person name="Sanderfoot A."/>
            <person name="Schween G."/>
            <person name="Shiu S.-H."/>
            <person name="Stueber K."/>
            <person name="Theodoulou F.L."/>
            <person name="Tu H."/>
            <person name="Van de Peer Y."/>
            <person name="Verrier P.J."/>
            <person name="Waters E."/>
            <person name="Wood A."/>
            <person name="Yang L."/>
            <person name="Cove D."/>
            <person name="Cuming A."/>
            <person name="Hasebe M."/>
            <person name="Lucas S."/>
            <person name="Mishler D.B."/>
            <person name="Reski R."/>
            <person name="Grigoriev I."/>
            <person name="Quatrano R.S."/>
            <person name="Boore J.L."/>
        </authorList>
    </citation>
    <scope>NUCLEOTIDE SEQUENCE [LARGE SCALE GENOMIC DNA]</scope>
    <source>
        <strain evidence="2 3">cv. Gransden 2004</strain>
    </source>
</reference>
<reference evidence="2" key="3">
    <citation type="submission" date="2020-12" db="UniProtKB">
        <authorList>
            <consortium name="EnsemblPlants"/>
        </authorList>
    </citation>
    <scope>IDENTIFICATION</scope>
</reference>
<evidence type="ECO:0008006" key="4">
    <source>
        <dbReference type="Google" id="ProtNLM"/>
    </source>
</evidence>
<protein>
    <recommendedName>
        <fullName evidence="4">C2H2-type domain-containing protein</fullName>
    </recommendedName>
</protein>
<evidence type="ECO:0000313" key="3">
    <source>
        <dbReference type="Proteomes" id="UP000006727"/>
    </source>
</evidence>
<sequence length="124" mass="14293">MCLEPSYGEIFNSFSQLKAHIKVAHYYVACETCGVSMLKNKLKSHIQTHKRVQTLVRCLHPRRSHMEAVTIFFFSVVTRKCSDGWCPRSFVRRRIMCVTNLTCHSTSDSHHAKTKLHLSDRIAA</sequence>